<gene>
    <name evidence="1" type="ORF">HOP40_23585</name>
</gene>
<dbReference type="InterPro" id="IPR032710">
    <property type="entry name" value="NTF2-like_dom_sf"/>
</dbReference>
<dbReference type="Pfam" id="PF07366">
    <property type="entry name" value="SnoaL"/>
    <property type="match status" value="1"/>
</dbReference>
<dbReference type="InterPro" id="IPR009959">
    <property type="entry name" value="Cyclase_SnoaL-like"/>
</dbReference>
<accession>A0A6M6JP96</accession>
<dbReference type="Gene3D" id="3.10.450.50">
    <property type="match status" value="1"/>
</dbReference>
<dbReference type="RefSeq" id="WP_172162037.1">
    <property type="nucleotide sequence ID" value="NZ_CP053564.1"/>
</dbReference>
<dbReference type="KEGG" id="pbro:HOP40_23585"/>
<dbReference type="Proteomes" id="UP000505377">
    <property type="component" value="Chromosome"/>
</dbReference>
<evidence type="ECO:0000313" key="2">
    <source>
        <dbReference type="Proteomes" id="UP000505377"/>
    </source>
</evidence>
<dbReference type="PANTHER" id="PTHR38436:SF1">
    <property type="entry name" value="ESTER CYCLASE"/>
    <property type="match status" value="1"/>
</dbReference>
<protein>
    <submittedName>
        <fullName evidence="1">SnoaL-like domain-containing protein</fullName>
    </submittedName>
</protein>
<dbReference type="EMBL" id="CP053564">
    <property type="protein sequence ID" value="QJY48402.1"/>
    <property type="molecule type" value="Genomic_DNA"/>
</dbReference>
<dbReference type="PANTHER" id="PTHR38436">
    <property type="entry name" value="POLYKETIDE CYCLASE SNOAL-LIKE DOMAIN"/>
    <property type="match status" value="1"/>
</dbReference>
<keyword evidence="2" id="KW-1185">Reference proteome</keyword>
<dbReference type="SUPFAM" id="SSF54427">
    <property type="entry name" value="NTF2-like"/>
    <property type="match status" value="1"/>
</dbReference>
<evidence type="ECO:0000313" key="1">
    <source>
        <dbReference type="EMBL" id="QJY48402.1"/>
    </source>
</evidence>
<name>A0A6M6JP96_9PSEU</name>
<organism evidence="1 2">
    <name type="scientific">Pseudonocardia broussonetiae</name>
    <dbReference type="NCBI Taxonomy" id="2736640"/>
    <lineage>
        <taxon>Bacteria</taxon>
        <taxon>Bacillati</taxon>
        <taxon>Actinomycetota</taxon>
        <taxon>Actinomycetes</taxon>
        <taxon>Pseudonocardiales</taxon>
        <taxon>Pseudonocardiaceae</taxon>
        <taxon>Pseudonocardia</taxon>
    </lineage>
</organism>
<dbReference type="AlphaFoldDB" id="A0A6M6JP96"/>
<proteinExistence type="predicted"/>
<dbReference type="GO" id="GO:0030638">
    <property type="term" value="P:polyketide metabolic process"/>
    <property type="evidence" value="ECO:0007669"/>
    <property type="project" value="InterPro"/>
</dbReference>
<reference evidence="1 2" key="1">
    <citation type="submission" date="2020-05" db="EMBL/GenBank/DDBJ databases">
        <authorList>
            <person name="Mo P."/>
        </authorList>
    </citation>
    <scope>NUCLEOTIDE SEQUENCE [LARGE SCALE GENOMIC DNA]</scope>
    <source>
        <strain evidence="1 2">Gen01</strain>
    </source>
</reference>
<sequence length="144" mass="15490">MTDLRQRAVDSVELFNAADYDGMRALLGPGFRYSETGTGLSVDTADAFLDALRAWRTSSPDAAGEVTASAVEGDTAVLEVLWTGTQTGPLATPSGVLPPSGRRFAFRATLWQRWEGERIVEERHHLDAMTMLVQLGALPTPAGV</sequence>